<dbReference type="InterPro" id="IPR011009">
    <property type="entry name" value="Kinase-like_dom_sf"/>
</dbReference>
<organism evidence="2 3">
    <name type="scientific">Plantactinospora veratri</name>
    <dbReference type="NCBI Taxonomy" id="1436122"/>
    <lineage>
        <taxon>Bacteria</taxon>
        <taxon>Bacillati</taxon>
        <taxon>Actinomycetota</taxon>
        <taxon>Actinomycetes</taxon>
        <taxon>Micromonosporales</taxon>
        <taxon>Micromonosporaceae</taxon>
        <taxon>Plantactinospora</taxon>
    </lineage>
</organism>
<dbReference type="SUPFAM" id="SSF56112">
    <property type="entry name" value="Protein kinase-like (PK-like)"/>
    <property type="match status" value="1"/>
</dbReference>
<proteinExistence type="predicted"/>
<dbReference type="Proteomes" id="UP001339911">
    <property type="component" value="Unassembled WGS sequence"/>
</dbReference>
<evidence type="ECO:0000313" key="3">
    <source>
        <dbReference type="Proteomes" id="UP001339911"/>
    </source>
</evidence>
<evidence type="ECO:0000313" key="2">
    <source>
        <dbReference type="EMBL" id="MEE6306015.1"/>
    </source>
</evidence>
<name>A0ABU7S7Y1_9ACTN</name>
<dbReference type="RefSeq" id="WP_331206378.1">
    <property type="nucleotide sequence ID" value="NZ_JAZGQL010000003.1"/>
</dbReference>
<feature type="domain" description="Aminoglycoside phosphotransferase" evidence="1">
    <location>
        <begin position="7"/>
        <end position="102"/>
    </location>
</feature>
<accession>A0ABU7S7Y1</accession>
<evidence type="ECO:0000259" key="1">
    <source>
        <dbReference type="Pfam" id="PF01636"/>
    </source>
</evidence>
<keyword evidence="3" id="KW-1185">Reference proteome</keyword>
<gene>
    <name evidence="2" type="ORF">V1634_04100</name>
</gene>
<dbReference type="Gene3D" id="3.90.1200.10">
    <property type="match status" value="1"/>
</dbReference>
<dbReference type="EMBL" id="JAZGQL010000003">
    <property type="protein sequence ID" value="MEE6306015.1"/>
    <property type="molecule type" value="Genomic_DNA"/>
</dbReference>
<dbReference type="Pfam" id="PF01636">
    <property type="entry name" value="APH"/>
    <property type="match status" value="2"/>
</dbReference>
<reference evidence="2 3" key="1">
    <citation type="submission" date="2024-01" db="EMBL/GenBank/DDBJ databases">
        <title>Genome insights into Plantactinospora veratri sp. nov.</title>
        <authorList>
            <person name="Wang L."/>
        </authorList>
    </citation>
    <scope>NUCLEOTIDE SEQUENCE [LARGE SCALE GENOMIC DNA]</scope>
    <source>
        <strain evidence="2 3">NEAU-FHS4</strain>
    </source>
</reference>
<comment type="caution">
    <text evidence="2">The sequence shown here is derived from an EMBL/GenBank/DDBJ whole genome shotgun (WGS) entry which is preliminary data.</text>
</comment>
<protein>
    <submittedName>
        <fullName evidence="2">Phosphotransferase</fullName>
    </submittedName>
</protein>
<sequence length="225" mass="24235">MDAHVLLGAGRDADVFALDERRVLRRYRDGSDVTGEAEIMRYVAERGFPVPLVDRALGGDLVMERIDGPTLARAMVDGDLDLRAGAEILADLHRRLRAVPARPGSKPGSCLVHLDLHPENVMLGRRGPVVIDWRNARNGQPDLDVGMTALILAEVAVGDTFGLGRQARGVLTAFVGLAPGDPVRLLESAVAMRRANPTLDAAEKGRLGAAATLVRDDYDRLHRAG</sequence>
<feature type="domain" description="Aminoglycoside phosphotransferase" evidence="1">
    <location>
        <begin position="109"/>
        <end position="161"/>
    </location>
</feature>
<dbReference type="InterPro" id="IPR002575">
    <property type="entry name" value="Aminoglycoside_PTrfase"/>
</dbReference>